<comment type="subcellular location">
    <subcellularLocation>
        <location evidence="1">Cell outer membrane</location>
    </subcellularLocation>
</comment>
<dbReference type="RefSeq" id="WP_076375808.1">
    <property type="nucleotide sequence ID" value="NZ_FTMG01000012.1"/>
</dbReference>
<keyword evidence="10" id="KW-1185">Reference proteome</keyword>
<evidence type="ECO:0000259" key="7">
    <source>
        <dbReference type="PROSITE" id="PS51123"/>
    </source>
</evidence>
<accession>A0A1N7DS71</accession>
<feature type="signal peptide" evidence="6">
    <location>
        <begin position="1"/>
        <end position="19"/>
    </location>
</feature>
<dbReference type="SUPFAM" id="SSF103088">
    <property type="entry name" value="OmpA-like"/>
    <property type="match status" value="1"/>
</dbReference>
<feature type="region of interest" description="Disordered" evidence="5">
    <location>
        <begin position="625"/>
        <end position="664"/>
    </location>
</feature>
<dbReference type="EMBL" id="JACHCB010000012">
    <property type="protein sequence ID" value="MBB6111410.1"/>
    <property type="molecule type" value="Genomic_DNA"/>
</dbReference>
<dbReference type="Gene3D" id="1.25.40.10">
    <property type="entry name" value="Tetratricopeptide repeat domain"/>
    <property type="match status" value="1"/>
</dbReference>
<feature type="domain" description="OmpA-like" evidence="7">
    <location>
        <begin position="532"/>
        <end position="655"/>
    </location>
</feature>
<dbReference type="AlphaFoldDB" id="A0A1N7DS71"/>
<reference evidence="10 11" key="1">
    <citation type="submission" date="2020-08" db="EMBL/GenBank/DDBJ databases">
        <title>Genomic Encyclopedia of Type Strains, Phase IV (KMG-V): Genome sequencing to study the core and pangenomes of soil and plant-associated prokaryotes.</title>
        <authorList>
            <person name="Whitman W."/>
        </authorList>
    </citation>
    <scope>NUCLEOTIDE SEQUENCE [LARGE SCALE GENOMIC DNA]</scope>
    <source>
        <strain evidence="8 10">ANJLi2</strain>
        <strain evidence="9 11">MP601</strain>
    </source>
</reference>
<dbReference type="Pfam" id="PF00691">
    <property type="entry name" value="OmpA"/>
    <property type="match status" value="1"/>
</dbReference>
<organism evidence="9 11">
    <name type="scientific">Mucilaginibacter lappiensis</name>
    <dbReference type="NCBI Taxonomy" id="354630"/>
    <lineage>
        <taxon>Bacteria</taxon>
        <taxon>Pseudomonadati</taxon>
        <taxon>Bacteroidota</taxon>
        <taxon>Sphingobacteriia</taxon>
        <taxon>Sphingobacteriales</taxon>
        <taxon>Sphingobacteriaceae</taxon>
        <taxon>Mucilaginibacter</taxon>
    </lineage>
</organism>
<keyword evidence="2 4" id="KW-0472">Membrane</keyword>
<sequence length="664" mass="75244">MKKIIFTLLILLVFKGVNAQYSKDNPRVYGDKAFSNKDYYEAAFYYKRAAEGLSLTLLQAIPYHAGEKTSKKPTKQGDQAYISYQLAESYRLYENYVEAEGWYYKVISANYEKEYPLARLWYGVCLRATQHFDDAIKQLEQFKANYNGESKYKDIATKEIKNCHFAKDQYQYPLLVEIAKLKDPYSSDGSDYSLVQRDGNNYFTSSRFAKDEKKHLNRVYQLDKSKPGLPTAISFKDPESKKELEYGTPSFNENGKRMYFTRWYKEGSKTIHAIYYCDKVDNEWSAPKKMNSNVNVDGFNSIQPFVTSDGLRMFFSSNKPGGQGGDDIWVAYLNFNGDAVNSTNLGSVINTAFDEEAPYYDLPNKRLVYSSKGFIGLGGFDFFESQSTLDKWSEPKNLGYPINSAKDDLYFLPDHDDATKFYISSDRESDCCLAIFSAVSKKYVLSGIVTDCDTHKPLEGVKVSFIDSLSKDTIKQMVVNKTGRYAFDVTDKRPHSLRLEKGCYFAKNIPAPASGTMRNDTLYSPDICLQAFTPDKPIVIKNVLYDFNKATLRPASMLVLDTLVIVLKDNPTIKVELSAHTDSIGSNKYNDKLSQARAQSCVTYIISKGIESTRIYAKGYGKRKPVAPNSLPNGKDNPAGRQLNRRTEFKVLKDPNAPGSNPCK</sequence>
<dbReference type="Proteomes" id="UP000548326">
    <property type="component" value="Unassembled WGS sequence"/>
</dbReference>
<keyword evidence="6" id="KW-0732">Signal</keyword>
<dbReference type="Gene3D" id="3.30.1330.60">
    <property type="entry name" value="OmpA-like domain"/>
    <property type="match status" value="1"/>
</dbReference>
<evidence type="ECO:0000256" key="6">
    <source>
        <dbReference type="SAM" id="SignalP"/>
    </source>
</evidence>
<dbReference type="InterPro" id="IPR036737">
    <property type="entry name" value="OmpA-like_sf"/>
</dbReference>
<evidence type="ECO:0000313" key="8">
    <source>
        <dbReference type="EMBL" id="MBB6111410.1"/>
    </source>
</evidence>
<dbReference type="InterPro" id="IPR006664">
    <property type="entry name" value="OMP_bac"/>
</dbReference>
<evidence type="ECO:0000256" key="5">
    <source>
        <dbReference type="SAM" id="MobiDB-lite"/>
    </source>
</evidence>
<dbReference type="SUPFAM" id="SSF48452">
    <property type="entry name" value="TPR-like"/>
    <property type="match status" value="1"/>
</dbReference>
<dbReference type="PRINTS" id="PR01021">
    <property type="entry name" value="OMPADOMAIN"/>
</dbReference>
<evidence type="ECO:0000256" key="1">
    <source>
        <dbReference type="ARBA" id="ARBA00004442"/>
    </source>
</evidence>
<dbReference type="SUPFAM" id="SSF82171">
    <property type="entry name" value="DPP6 N-terminal domain-like"/>
    <property type="match status" value="1"/>
</dbReference>
<dbReference type="PROSITE" id="PS51123">
    <property type="entry name" value="OMPA_2"/>
    <property type="match status" value="1"/>
</dbReference>
<dbReference type="GO" id="GO:0009279">
    <property type="term" value="C:cell outer membrane"/>
    <property type="evidence" value="ECO:0007669"/>
    <property type="project" value="UniProtKB-SubCell"/>
</dbReference>
<dbReference type="OrthoDB" id="9809364at2"/>
<dbReference type="Proteomes" id="UP000541583">
    <property type="component" value="Unassembled WGS sequence"/>
</dbReference>
<evidence type="ECO:0000313" key="10">
    <source>
        <dbReference type="Proteomes" id="UP000541583"/>
    </source>
</evidence>
<keyword evidence="3" id="KW-0998">Cell outer membrane</keyword>
<feature type="chain" id="PRO_5044563157" evidence="6">
    <location>
        <begin position="20"/>
        <end position="664"/>
    </location>
</feature>
<protein>
    <submittedName>
        <fullName evidence="9">Outer membrane protein OmpA-like peptidoglycan-associated protein</fullName>
    </submittedName>
</protein>
<dbReference type="InterPro" id="IPR050330">
    <property type="entry name" value="Bact_OuterMem_StrucFunc"/>
</dbReference>
<evidence type="ECO:0000313" key="9">
    <source>
        <dbReference type="EMBL" id="MBB6131624.1"/>
    </source>
</evidence>
<dbReference type="CDD" id="cd07185">
    <property type="entry name" value="OmpA_C-like"/>
    <property type="match status" value="1"/>
</dbReference>
<comment type="caution">
    <text evidence="9">The sequence shown here is derived from an EMBL/GenBank/DDBJ whole genome shotgun (WGS) entry which is preliminary data.</text>
</comment>
<evidence type="ECO:0000256" key="3">
    <source>
        <dbReference type="ARBA" id="ARBA00023237"/>
    </source>
</evidence>
<proteinExistence type="predicted"/>
<dbReference type="EMBL" id="JACHCA010000027">
    <property type="protein sequence ID" value="MBB6131624.1"/>
    <property type="molecule type" value="Genomic_DNA"/>
</dbReference>
<dbReference type="PANTHER" id="PTHR30329">
    <property type="entry name" value="STATOR ELEMENT OF FLAGELLAR MOTOR COMPLEX"/>
    <property type="match status" value="1"/>
</dbReference>
<dbReference type="PANTHER" id="PTHR30329:SF21">
    <property type="entry name" value="LIPOPROTEIN YIAD-RELATED"/>
    <property type="match status" value="1"/>
</dbReference>
<dbReference type="InterPro" id="IPR006665">
    <property type="entry name" value="OmpA-like"/>
</dbReference>
<dbReference type="STRING" id="354630.SAMN05421821_11231"/>
<evidence type="ECO:0000256" key="2">
    <source>
        <dbReference type="ARBA" id="ARBA00023136"/>
    </source>
</evidence>
<evidence type="ECO:0000256" key="4">
    <source>
        <dbReference type="PROSITE-ProRule" id="PRU00473"/>
    </source>
</evidence>
<name>A0A1N7DS71_9SPHI</name>
<dbReference type="InterPro" id="IPR011659">
    <property type="entry name" value="WD40"/>
</dbReference>
<dbReference type="Pfam" id="PF07676">
    <property type="entry name" value="PD40"/>
    <property type="match status" value="1"/>
</dbReference>
<dbReference type="InterPro" id="IPR011990">
    <property type="entry name" value="TPR-like_helical_dom_sf"/>
</dbReference>
<gene>
    <name evidence="9" type="ORF">HDF22_005775</name>
    <name evidence="8" type="ORF">HDF23_004180</name>
</gene>
<evidence type="ECO:0000313" key="11">
    <source>
        <dbReference type="Proteomes" id="UP000548326"/>
    </source>
</evidence>